<dbReference type="PANTHER" id="PTHR32196:SF29">
    <property type="entry name" value="AUTOINDUCER 2 IMPORT SYSTEM PERMEASE PROTEIN LSRC"/>
    <property type="match status" value="1"/>
</dbReference>
<feature type="transmembrane region" description="Helical" evidence="11">
    <location>
        <begin position="32"/>
        <end position="52"/>
    </location>
</feature>
<evidence type="ECO:0000256" key="8">
    <source>
        <dbReference type="ARBA" id="ARBA00023136"/>
    </source>
</evidence>
<name>A0ABU9QKV3_9BURK</name>
<dbReference type="RefSeq" id="WP_201658312.1">
    <property type="nucleotide sequence ID" value="NZ_CAJHCS010000030.1"/>
</dbReference>
<dbReference type="CDD" id="cd06579">
    <property type="entry name" value="TM_PBP1_transp_AraH_like"/>
    <property type="match status" value="1"/>
</dbReference>
<evidence type="ECO:0000256" key="10">
    <source>
        <dbReference type="ARBA" id="ARBA00039382"/>
    </source>
</evidence>
<feature type="transmembrane region" description="Helical" evidence="11">
    <location>
        <begin position="140"/>
        <end position="161"/>
    </location>
</feature>
<accession>A0ABU9QKV3</accession>
<evidence type="ECO:0000256" key="2">
    <source>
        <dbReference type="ARBA" id="ARBA00011262"/>
    </source>
</evidence>
<evidence type="ECO:0000256" key="4">
    <source>
        <dbReference type="ARBA" id="ARBA00022475"/>
    </source>
</evidence>
<keyword evidence="5" id="KW-0997">Cell inner membrane</keyword>
<feature type="transmembrane region" description="Helical" evidence="11">
    <location>
        <begin position="96"/>
        <end position="128"/>
    </location>
</feature>
<feature type="transmembrane region" description="Helical" evidence="11">
    <location>
        <begin position="64"/>
        <end position="90"/>
    </location>
</feature>
<feature type="transmembrane region" description="Helical" evidence="11">
    <location>
        <begin position="313"/>
        <end position="332"/>
    </location>
</feature>
<comment type="caution">
    <text evidence="12">The sequence shown here is derived from an EMBL/GenBank/DDBJ whole genome shotgun (WGS) entry which is preliminary data.</text>
</comment>
<keyword evidence="6 11" id="KW-0812">Transmembrane</keyword>
<evidence type="ECO:0000256" key="11">
    <source>
        <dbReference type="SAM" id="Phobius"/>
    </source>
</evidence>
<gene>
    <name evidence="12" type="ORF">V4C55_29720</name>
</gene>
<dbReference type="EMBL" id="JAZHGC010000030">
    <property type="protein sequence ID" value="MEM5289909.1"/>
    <property type="molecule type" value="Genomic_DNA"/>
</dbReference>
<dbReference type="Proteomes" id="UP001494588">
    <property type="component" value="Unassembled WGS sequence"/>
</dbReference>
<reference evidence="12 13" key="1">
    <citation type="submission" date="2024-01" db="EMBL/GenBank/DDBJ databases">
        <title>The diversity of rhizobia nodulating Mimosa spp. in eleven states of Brazil covering several biomes is determined by host plant, location, and edaphic factors.</title>
        <authorList>
            <person name="Rouws L."/>
            <person name="Barauna A."/>
            <person name="Beukes C."/>
            <person name="De Faria S.M."/>
            <person name="Gross E."/>
            <person name="Dos Reis Junior F.B."/>
            <person name="Simon M."/>
            <person name="Maluk M."/>
            <person name="Odee D.W."/>
            <person name="Kenicer G."/>
            <person name="Young J.P.W."/>
            <person name="Reis V.M."/>
            <person name="Zilli J."/>
            <person name="James E.K."/>
        </authorList>
    </citation>
    <scope>NUCLEOTIDE SEQUENCE [LARGE SCALE GENOMIC DNA]</scope>
    <source>
        <strain evidence="12 13">JPY77</strain>
    </source>
</reference>
<evidence type="ECO:0000256" key="1">
    <source>
        <dbReference type="ARBA" id="ARBA00004651"/>
    </source>
</evidence>
<comment type="function">
    <text evidence="9">Part of the ABC transporter complex LsrABCD involved in autoinducer 2 (AI-2) import. Probably responsible for the translocation of the substrate across the membrane.</text>
</comment>
<evidence type="ECO:0000256" key="6">
    <source>
        <dbReference type="ARBA" id="ARBA00022692"/>
    </source>
</evidence>
<feature type="transmembrane region" description="Helical" evidence="11">
    <location>
        <begin position="228"/>
        <end position="249"/>
    </location>
</feature>
<evidence type="ECO:0000256" key="9">
    <source>
        <dbReference type="ARBA" id="ARBA00025439"/>
    </source>
</evidence>
<dbReference type="PANTHER" id="PTHR32196">
    <property type="entry name" value="ABC TRANSPORTER PERMEASE PROTEIN YPHD-RELATED-RELATED"/>
    <property type="match status" value="1"/>
</dbReference>
<comment type="subunit">
    <text evidence="2">The complex is composed of two ATP-binding proteins (LsrA), two transmembrane proteins (LsrC and LsrD) and a solute-binding protein (LsrB).</text>
</comment>
<protein>
    <recommendedName>
        <fullName evidence="10">Autoinducer 2 import system permease protein LsrC</fullName>
    </recommendedName>
</protein>
<feature type="transmembrane region" description="Helical" evidence="11">
    <location>
        <begin position="288"/>
        <end position="307"/>
    </location>
</feature>
<feature type="transmembrane region" description="Helical" evidence="11">
    <location>
        <begin position="181"/>
        <end position="200"/>
    </location>
</feature>
<keyword evidence="8 11" id="KW-0472">Membrane</keyword>
<evidence type="ECO:0000313" key="12">
    <source>
        <dbReference type="EMBL" id="MEM5289909.1"/>
    </source>
</evidence>
<evidence type="ECO:0000256" key="7">
    <source>
        <dbReference type="ARBA" id="ARBA00022989"/>
    </source>
</evidence>
<evidence type="ECO:0000256" key="5">
    <source>
        <dbReference type="ARBA" id="ARBA00022519"/>
    </source>
</evidence>
<keyword evidence="13" id="KW-1185">Reference proteome</keyword>
<evidence type="ECO:0000313" key="13">
    <source>
        <dbReference type="Proteomes" id="UP001494588"/>
    </source>
</evidence>
<keyword evidence="3" id="KW-0813">Transport</keyword>
<comment type="subcellular location">
    <subcellularLocation>
        <location evidence="1">Cell membrane</location>
        <topology evidence="1">Multi-pass membrane protein</topology>
    </subcellularLocation>
</comment>
<keyword evidence="7 11" id="KW-1133">Transmembrane helix</keyword>
<dbReference type="InterPro" id="IPR001851">
    <property type="entry name" value="ABC_transp_permease"/>
</dbReference>
<feature type="transmembrane region" description="Helical" evidence="11">
    <location>
        <begin position="255"/>
        <end position="276"/>
    </location>
</feature>
<keyword evidence="4" id="KW-1003">Cell membrane</keyword>
<sequence length="335" mass="33792">MKMVISSTPNASKTNQSQFRIWLRNEFSPNRVQATTVRLLCLIVFAGAGMVVPHFASTANLSSIVYSTAAIGTAAIGLAAVTLCGELFLLSTGATAAFAAIVFVSALGFGSVAACVAAVAVGLTIGFLQGLAVGLLRCNPIIASIAAASVITGVASLLTGGRTIIGEGDVSWLGLGVLFPGLPHQGLLLVVAALVLEIVMQRTRFGRELRLVGINRVAARIAGLRTRLTALVSCTLAGGTAAMAGVLVASQSGTANLLIGTDLTFSAIAAVLVGGIGIAGGRGRISDAAFGALFLAIIGNLLLVNNLPYEAQLAVKGAAVLISVAIGSVLSGKRR</sequence>
<proteinExistence type="predicted"/>
<dbReference type="Pfam" id="PF02653">
    <property type="entry name" value="BPD_transp_2"/>
    <property type="match status" value="1"/>
</dbReference>
<organism evidence="12 13">
    <name type="scientific">Paraburkholderia sabiae</name>
    <dbReference type="NCBI Taxonomy" id="273251"/>
    <lineage>
        <taxon>Bacteria</taxon>
        <taxon>Pseudomonadati</taxon>
        <taxon>Pseudomonadota</taxon>
        <taxon>Betaproteobacteria</taxon>
        <taxon>Burkholderiales</taxon>
        <taxon>Burkholderiaceae</taxon>
        <taxon>Paraburkholderia</taxon>
    </lineage>
</organism>
<evidence type="ECO:0000256" key="3">
    <source>
        <dbReference type="ARBA" id="ARBA00022448"/>
    </source>
</evidence>